<evidence type="ECO:0000313" key="2">
    <source>
        <dbReference type="Proteomes" id="UP000247792"/>
    </source>
</evidence>
<dbReference type="Proteomes" id="UP000247792">
    <property type="component" value="Unassembled WGS sequence"/>
</dbReference>
<gene>
    <name evidence="1" type="ORF">DFR42_101950</name>
</gene>
<name>A0A318JJU4_9BURK</name>
<keyword evidence="2" id="KW-1185">Reference proteome</keyword>
<protein>
    <submittedName>
        <fullName evidence="1">Uncharacterized protein</fullName>
    </submittedName>
</protein>
<comment type="caution">
    <text evidence="1">The sequence shown here is derived from an EMBL/GenBank/DDBJ whole genome shotgun (WGS) entry which is preliminary data.</text>
</comment>
<reference evidence="1 2" key="1">
    <citation type="submission" date="2018-05" db="EMBL/GenBank/DDBJ databases">
        <title>Genomic Encyclopedia of Type Strains, Phase IV (KMG-IV): sequencing the most valuable type-strain genomes for metagenomic binning, comparative biology and taxonomic classification.</title>
        <authorList>
            <person name="Goeker M."/>
        </authorList>
    </citation>
    <scope>NUCLEOTIDE SEQUENCE [LARGE SCALE GENOMIC DNA]</scope>
    <source>
        <strain evidence="1 2">DSM 19792</strain>
    </source>
</reference>
<dbReference type="EMBL" id="QJKB01000001">
    <property type="protein sequence ID" value="PXX47372.1"/>
    <property type="molecule type" value="Genomic_DNA"/>
</dbReference>
<evidence type="ECO:0000313" key="1">
    <source>
        <dbReference type="EMBL" id="PXX47372.1"/>
    </source>
</evidence>
<proteinExistence type="predicted"/>
<dbReference type="AlphaFoldDB" id="A0A318JJU4"/>
<organism evidence="1 2">
    <name type="scientific">Undibacterium pigrum</name>
    <dbReference type="NCBI Taxonomy" id="401470"/>
    <lineage>
        <taxon>Bacteria</taxon>
        <taxon>Pseudomonadati</taxon>
        <taxon>Pseudomonadota</taxon>
        <taxon>Betaproteobacteria</taxon>
        <taxon>Burkholderiales</taxon>
        <taxon>Oxalobacteraceae</taxon>
        <taxon>Undibacterium</taxon>
    </lineage>
</organism>
<sequence>MDMPLCKIGVYSSYTAKAQNAEAKMIIYSK</sequence>
<accession>A0A318JJU4</accession>